<dbReference type="PANTHER" id="PTHR43618">
    <property type="entry name" value="7-ALPHA-HYDROXYSTEROID DEHYDROGENASE"/>
    <property type="match status" value="1"/>
</dbReference>
<protein>
    <submittedName>
        <fullName evidence="5">Short-chain dehydrogenase, putative</fullName>
    </submittedName>
</protein>
<dbReference type="HOGENOM" id="CLU_430257_0_0_1"/>
<dbReference type="Gene3D" id="3.40.50.720">
    <property type="entry name" value="NAD(P)-binding Rossmann-like Domain"/>
    <property type="match status" value="1"/>
</dbReference>
<evidence type="ECO:0000313" key="6">
    <source>
        <dbReference type="Proteomes" id="UP000001294"/>
    </source>
</evidence>
<dbReference type="AlphaFoldDB" id="B6QU39"/>
<keyword evidence="2" id="KW-0521">NADP</keyword>
<dbReference type="PANTHER" id="PTHR43618:SF4">
    <property type="entry name" value="SHORT CHAIN DEHYDROGENASE_REDUCTASE FAMILY (AFU_ORTHOLOGUE AFUA_7G04540)"/>
    <property type="match status" value="1"/>
</dbReference>
<name>B6QU39_TALMQ</name>
<dbReference type="GO" id="GO:0016491">
    <property type="term" value="F:oxidoreductase activity"/>
    <property type="evidence" value="ECO:0007669"/>
    <property type="project" value="UniProtKB-KW"/>
</dbReference>
<dbReference type="Proteomes" id="UP000001294">
    <property type="component" value="Unassembled WGS sequence"/>
</dbReference>
<dbReference type="InterPro" id="IPR002347">
    <property type="entry name" value="SDR_fam"/>
</dbReference>
<evidence type="ECO:0000259" key="4">
    <source>
        <dbReference type="Pfam" id="PF13358"/>
    </source>
</evidence>
<keyword evidence="3" id="KW-0560">Oxidoreductase</keyword>
<dbReference type="EMBL" id="DS995905">
    <property type="protein sequence ID" value="EEA19999.1"/>
    <property type="molecule type" value="Genomic_DNA"/>
</dbReference>
<dbReference type="CDD" id="cd05233">
    <property type="entry name" value="SDR_c"/>
    <property type="match status" value="1"/>
</dbReference>
<dbReference type="Pfam" id="PF13561">
    <property type="entry name" value="adh_short_C2"/>
    <property type="match status" value="1"/>
</dbReference>
<sequence>MNDNLRINQLFAVQDRWVAITGAASGIGHMIARGCTINGANTILIDVNEDALEKVKAELQGLASTLGWNSLKIELGHGDLSSEEGVKKVVDTIKTSHESLDCLIHCAGIRFMNDITYTPGDGLSKLEAATLSAPYQGWEKVFRVNVLAPYYLTAGLVTLLGAAAAQGDGKGSVIMFSSPASVHNHQFVPIYQTSKAAVDHLVRIMAAEFADFYIRVNAISPGIVPSGMTPDDGTSNLRLAAKAPAGRAGNEEDMVGTALWLMSKAGSFMDEKVIRAEGGRLLILKGNNDPEHSVVRYFRSKQMSKREQCTLNIANKFVTSDSTSWPHNTPRFMNFLEDTERDSPKSKTWAAPCWSPKCNELAINMPVGTSKYCHGSLDRILLEQRTSISSHSNKLWTPDVPRIRLFKGSESLESTGCSLCRGGHVLVPKRDLTLKFDSCRVRRRLFSIFQDTDVHLSSAAQTTLRKPTYRTLGRARKLSDADEDAIFEYLLHEPWRQQDEVRFWLYYERDVDVSTSTICRLFKRRRWSRKQLKRISLNRSEPLRRAYLDDICQFAADDLVFLDESIFNEKTGWRQHAYAPIGDDAEIDANINRGKTWSICAAMTLEGYLPCTGIKDGYYNAGDFTDWLETKIDSCT</sequence>
<accession>B6QU39</accession>
<dbReference type="PhylomeDB" id="B6QU39"/>
<keyword evidence="6" id="KW-1185">Reference proteome</keyword>
<evidence type="ECO:0000313" key="5">
    <source>
        <dbReference type="EMBL" id="EEA19999.1"/>
    </source>
</evidence>
<dbReference type="PRINTS" id="PR00081">
    <property type="entry name" value="GDHRDH"/>
</dbReference>
<dbReference type="Pfam" id="PF13358">
    <property type="entry name" value="DDE_3"/>
    <property type="match status" value="1"/>
</dbReference>
<dbReference type="InterPro" id="IPR036291">
    <property type="entry name" value="NAD(P)-bd_dom_sf"/>
</dbReference>
<dbReference type="InterPro" id="IPR052178">
    <property type="entry name" value="Sec_Metab_Biosynth_SDR"/>
</dbReference>
<comment type="similarity">
    <text evidence="1">Belongs to the short-chain dehydrogenases/reductases (SDR) family.</text>
</comment>
<dbReference type="InterPro" id="IPR038717">
    <property type="entry name" value="Tc1-like_DDE_dom"/>
</dbReference>
<evidence type="ECO:0000256" key="2">
    <source>
        <dbReference type="ARBA" id="ARBA00022857"/>
    </source>
</evidence>
<evidence type="ECO:0000256" key="3">
    <source>
        <dbReference type="ARBA" id="ARBA00023002"/>
    </source>
</evidence>
<evidence type="ECO:0000256" key="1">
    <source>
        <dbReference type="ARBA" id="ARBA00006484"/>
    </source>
</evidence>
<dbReference type="SUPFAM" id="SSF51735">
    <property type="entry name" value="NAD(P)-binding Rossmann-fold domains"/>
    <property type="match status" value="1"/>
</dbReference>
<organism evidence="5 6">
    <name type="scientific">Talaromyces marneffei (strain ATCC 18224 / CBS 334.59 / QM 7333)</name>
    <name type="common">Penicillium marneffei</name>
    <dbReference type="NCBI Taxonomy" id="441960"/>
    <lineage>
        <taxon>Eukaryota</taxon>
        <taxon>Fungi</taxon>
        <taxon>Dikarya</taxon>
        <taxon>Ascomycota</taxon>
        <taxon>Pezizomycotina</taxon>
        <taxon>Eurotiomycetes</taxon>
        <taxon>Eurotiomycetidae</taxon>
        <taxon>Eurotiales</taxon>
        <taxon>Trichocomaceae</taxon>
        <taxon>Talaromyces</taxon>
        <taxon>Talaromyces sect. Talaromyces</taxon>
    </lineage>
</organism>
<feature type="domain" description="Tc1-like transposase DDE" evidence="4">
    <location>
        <begin position="558"/>
        <end position="635"/>
    </location>
</feature>
<gene>
    <name evidence="5" type="ORF">PMAA_007660</name>
</gene>
<dbReference type="VEuPathDB" id="FungiDB:PMAA_007660"/>
<dbReference type="OrthoDB" id="2898618at2759"/>
<reference evidence="6" key="1">
    <citation type="journal article" date="2015" name="Genome Announc.">
        <title>Genome sequence of the AIDS-associated pathogen Penicillium marneffei (ATCC18224) and its near taxonomic relative Talaromyces stipitatus (ATCC10500).</title>
        <authorList>
            <person name="Nierman W.C."/>
            <person name="Fedorova-Abrams N.D."/>
            <person name="Andrianopoulos A."/>
        </authorList>
    </citation>
    <scope>NUCLEOTIDE SEQUENCE [LARGE SCALE GENOMIC DNA]</scope>
    <source>
        <strain evidence="6">ATCC 18224 / CBS 334.59 / QM 7333</strain>
    </source>
</reference>
<proteinExistence type="inferred from homology"/>